<keyword evidence="10" id="KW-0476">Mercury</keyword>
<reference evidence="16 17" key="1">
    <citation type="submission" date="2012-09" db="EMBL/GenBank/DDBJ databases">
        <title>Genome Sequence of alkane-degrading Bacterium Alcanivorax sp. 19-m-6.</title>
        <authorList>
            <person name="Lai Q."/>
            <person name="Shao Z."/>
        </authorList>
    </citation>
    <scope>NUCLEOTIDE SEQUENCE [LARGE SCALE GENOMIC DNA]</scope>
    <source>
        <strain evidence="16 17">19-m-6</strain>
    </source>
</reference>
<keyword evidence="5" id="KW-0475">Mercuric resistance</keyword>
<feature type="transmembrane region" description="Helical" evidence="15">
    <location>
        <begin position="96"/>
        <end position="115"/>
    </location>
</feature>
<protein>
    <recommendedName>
        <fullName evidence="3">Mercuric transport protein MerT</fullName>
    </recommendedName>
    <alternativeName>
        <fullName evidence="13">Mercury ion transport protein</fullName>
    </alternativeName>
</protein>
<evidence type="ECO:0000256" key="11">
    <source>
        <dbReference type="ARBA" id="ARBA00022989"/>
    </source>
</evidence>
<dbReference type="GO" id="GO:0005886">
    <property type="term" value="C:plasma membrane"/>
    <property type="evidence" value="ECO:0007669"/>
    <property type="project" value="UniProtKB-SubCell"/>
</dbReference>
<dbReference type="AlphaFoldDB" id="A0A095UU93"/>
<feature type="transmembrane region" description="Helical" evidence="15">
    <location>
        <begin position="53"/>
        <end position="70"/>
    </location>
</feature>
<dbReference type="EMBL" id="ARXV01000002">
    <property type="protein sequence ID" value="KGD66070.1"/>
    <property type="molecule type" value="Genomic_DNA"/>
</dbReference>
<dbReference type="Pfam" id="PF02411">
    <property type="entry name" value="MerT"/>
    <property type="match status" value="1"/>
</dbReference>
<dbReference type="Gene3D" id="1.10.287.910">
    <property type="entry name" value="bacterial mercury transporter, merf"/>
    <property type="match status" value="1"/>
</dbReference>
<comment type="caution">
    <text evidence="16">The sequence shown here is derived from an EMBL/GenBank/DDBJ whole genome shotgun (WGS) entry which is preliminary data.</text>
</comment>
<evidence type="ECO:0000256" key="3">
    <source>
        <dbReference type="ARBA" id="ARBA00017053"/>
    </source>
</evidence>
<keyword evidence="7" id="KW-0997">Cell inner membrane</keyword>
<dbReference type="PATRIC" id="fig|1177154.3.peg.550"/>
<dbReference type="OrthoDB" id="9813737at2"/>
<evidence type="ECO:0000256" key="6">
    <source>
        <dbReference type="ARBA" id="ARBA00022475"/>
    </source>
</evidence>
<keyword evidence="11 15" id="KW-1133">Transmembrane helix</keyword>
<evidence type="ECO:0000256" key="13">
    <source>
        <dbReference type="ARBA" id="ARBA00030934"/>
    </source>
</evidence>
<evidence type="ECO:0000256" key="2">
    <source>
        <dbReference type="ARBA" id="ARBA00008224"/>
    </source>
</evidence>
<keyword evidence="9" id="KW-0479">Metal-binding</keyword>
<name>A0A095UU93_9GAMM</name>
<evidence type="ECO:0000256" key="10">
    <source>
        <dbReference type="ARBA" id="ARBA00022914"/>
    </source>
</evidence>
<keyword evidence="8 15" id="KW-0812">Transmembrane</keyword>
<organism evidence="16 17">
    <name type="scientific">Alcanivorax nanhaiticus</name>
    <dbReference type="NCBI Taxonomy" id="1177154"/>
    <lineage>
        <taxon>Bacteria</taxon>
        <taxon>Pseudomonadati</taxon>
        <taxon>Pseudomonadota</taxon>
        <taxon>Gammaproteobacteria</taxon>
        <taxon>Oceanospirillales</taxon>
        <taxon>Alcanivoracaceae</taxon>
        <taxon>Alcanivorax</taxon>
    </lineage>
</organism>
<sequence>MTPKHKLAESNVPVIGGVIAAIGASLCCVGPFVLLTLGISGAWIGNLTLLEPYRPFFIVIVLLLFGWSGWQVHRPIEACASGTACAVPQTRKRRQIIVWTTAIIALILVSSSYWIPLIA</sequence>
<keyword evidence="12 15" id="KW-0472">Membrane</keyword>
<evidence type="ECO:0000256" key="4">
    <source>
        <dbReference type="ARBA" id="ARBA00022448"/>
    </source>
</evidence>
<dbReference type="RefSeq" id="WP_035230258.1">
    <property type="nucleotide sequence ID" value="NZ_ARXV01000002.1"/>
</dbReference>
<gene>
    <name evidence="16" type="ORF">Y5S_00542</name>
</gene>
<dbReference type="STRING" id="1177154.Y5S_00542"/>
<proteinExistence type="inferred from homology"/>
<keyword evidence="4" id="KW-0813">Transport</keyword>
<dbReference type="eggNOG" id="ENOG5030FUH">
    <property type="taxonomic scope" value="Bacteria"/>
</dbReference>
<evidence type="ECO:0000256" key="15">
    <source>
        <dbReference type="SAM" id="Phobius"/>
    </source>
</evidence>
<evidence type="ECO:0000256" key="12">
    <source>
        <dbReference type="ARBA" id="ARBA00023136"/>
    </source>
</evidence>
<evidence type="ECO:0000256" key="8">
    <source>
        <dbReference type="ARBA" id="ARBA00022692"/>
    </source>
</evidence>
<dbReference type="Proteomes" id="UP000029444">
    <property type="component" value="Unassembled WGS sequence"/>
</dbReference>
<accession>A0A095UU93</accession>
<evidence type="ECO:0000256" key="9">
    <source>
        <dbReference type="ARBA" id="ARBA00022723"/>
    </source>
</evidence>
<feature type="transmembrane region" description="Helical" evidence="15">
    <location>
        <begin position="12"/>
        <end position="33"/>
    </location>
</feature>
<evidence type="ECO:0000256" key="7">
    <source>
        <dbReference type="ARBA" id="ARBA00022519"/>
    </source>
</evidence>
<evidence type="ECO:0000256" key="5">
    <source>
        <dbReference type="ARBA" id="ARBA00022466"/>
    </source>
</evidence>
<dbReference type="GO" id="GO:0046872">
    <property type="term" value="F:metal ion binding"/>
    <property type="evidence" value="ECO:0007669"/>
    <property type="project" value="UniProtKB-KW"/>
</dbReference>
<evidence type="ECO:0000313" key="17">
    <source>
        <dbReference type="Proteomes" id="UP000029444"/>
    </source>
</evidence>
<evidence type="ECO:0000256" key="14">
    <source>
        <dbReference type="ARBA" id="ARBA00045720"/>
    </source>
</evidence>
<evidence type="ECO:0000256" key="1">
    <source>
        <dbReference type="ARBA" id="ARBA00004429"/>
    </source>
</evidence>
<keyword evidence="17" id="KW-1185">Reference proteome</keyword>
<comment type="subcellular location">
    <subcellularLocation>
        <location evidence="1">Cell inner membrane</location>
        <topology evidence="1">Multi-pass membrane protein</topology>
    </subcellularLocation>
</comment>
<dbReference type="GO" id="GO:0015097">
    <property type="term" value="F:mercury ion transmembrane transporter activity"/>
    <property type="evidence" value="ECO:0007669"/>
    <property type="project" value="InterPro"/>
</dbReference>
<comment type="similarity">
    <text evidence="2">Belongs to the MerT family.</text>
</comment>
<keyword evidence="6" id="KW-1003">Cell membrane</keyword>
<comment type="function">
    <text evidence="14">Involved in mercury resistance. Probably transfers a mercuric ion from the periplasmic Hg(2+)-binding protein MerP to the cytoplasmic mercuric reductase MerA.</text>
</comment>
<dbReference type="InterPro" id="IPR003457">
    <property type="entry name" value="Transprt_MerT"/>
</dbReference>
<evidence type="ECO:0000313" key="16">
    <source>
        <dbReference type="EMBL" id="KGD66070.1"/>
    </source>
</evidence>